<feature type="chain" id="PRO_5003261180" evidence="2">
    <location>
        <begin position="17"/>
        <end position="1453"/>
    </location>
</feature>
<keyword evidence="4" id="KW-1185">Reference proteome</keyword>
<feature type="region of interest" description="Disordered" evidence="1">
    <location>
        <begin position="345"/>
        <end position="434"/>
    </location>
</feature>
<dbReference type="KEGG" id="aaf:AURANDRAFT_67937"/>
<dbReference type="EMBL" id="GL833169">
    <property type="protein sequence ID" value="EGB03528.1"/>
    <property type="molecule type" value="Genomic_DNA"/>
</dbReference>
<dbReference type="RefSeq" id="XP_009041795.1">
    <property type="nucleotide sequence ID" value="XM_009043547.1"/>
</dbReference>
<proteinExistence type="predicted"/>
<reference evidence="3 4" key="1">
    <citation type="journal article" date="2011" name="Proc. Natl. Acad. Sci. U.S.A.">
        <title>Niche of harmful alga Aureococcus anophagefferens revealed through ecogenomics.</title>
        <authorList>
            <person name="Gobler C.J."/>
            <person name="Berry D.L."/>
            <person name="Dyhrman S.T."/>
            <person name="Wilhelm S.W."/>
            <person name="Salamov A."/>
            <person name="Lobanov A.V."/>
            <person name="Zhang Y."/>
            <person name="Collier J.L."/>
            <person name="Wurch L.L."/>
            <person name="Kustka A.B."/>
            <person name="Dill B.D."/>
            <person name="Shah M."/>
            <person name="VerBerkmoes N.C."/>
            <person name="Kuo A."/>
            <person name="Terry A."/>
            <person name="Pangilinan J."/>
            <person name="Lindquist E.A."/>
            <person name="Lucas S."/>
            <person name="Paulsen I.T."/>
            <person name="Hattenrath-Lehmann T.K."/>
            <person name="Talmage S.C."/>
            <person name="Walker E.A."/>
            <person name="Koch F."/>
            <person name="Burson A.M."/>
            <person name="Marcoval M.A."/>
            <person name="Tang Y.Z."/>
            <person name="Lecleir G.R."/>
            <person name="Coyne K.J."/>
            <person name="Berg G.M."/>
            <person name="Bertrand E.M."/>
            <person name="Saito M.A."/>
            <person name="Gladyshev V.N."/>
            <person name="Grigoriev I.V."/>
        </authorList>
    </citation>
    <scope>NUCLEOTIDE SEQUENCE [LARGE SCALE GENOMIC DNA]</scope>
    <source>
        <strain evidence="4">CCMP 1984</strain>
    </source>
</reference>
<dbReference type="PANTHER" id="PTHR35871:SF1">
    <property type="entry name" value="CXC1-LIKE CYSTEINE CLUSTER ASSOCIATED WITH KDZ TRANSPOSASES DOMAIN-CONTAINING PROTEIN"/>
    <property type="match status" value="1"/>
</dbReference>
<evidence type="ECO:0000313" key="4">
    <source>
        <dbReference type="Proteomes" id="UP000002729"/>
    </source>
</evidence>
<feature type="region of interest" description="Disordered" evidence="1">
    <location>
        <begin position="446"/>
        <end position="466"/>
    </location>
</feature>
<name>F0YMY3_AURAN</name>
<accession>F0YMY3</accession>
<dbReference type="eggNOG" id="ENOG502SD1E">
    <property type="taxonomic scope" value="Eukaryota"/>
</dbReference>
<feature type="compositionally biased region" description="Pro residues" evidence="1">
    <location>
        <begin position="1109"/>
        <end position="1119"/>
    </location>
</feature>
<dbReference type="Proteomes" id="UP000002729">
    <property type="component" value="Unassembled WGS sequence"/>
</dbReference>
<feature type="signal peptide" evidence="2">
    <location>
        <begin position="1"/>
        <end position="16"/>
    </location>
</feature>
<evidence type="ECO:0000313" key="3">
    <source>
        <dbReference type="EMBL" id="EGB03528.1"/>
    </source>
</evidence>
<feature type="compositionally biased region" description="Low complexity" evidence="1">
    <location>
        <begin position="373"/>
        <end position="382"/>
    </location>
</feature>
<feature type="compositionally biased region" description="Acidic residues" evidence="1">
    <location>
        <begin position="357"/>
        <end position="372"/>
    </location>
</feature>
<feature type="compositionally biased region" description="Acidic residues" evidence="1">
    <location>
        <begin position="383"/>
        <end position="397"/>
    </location>
</feature>
<gene>
    <name evidence="3" type="ORF">AURANDRAFT_67937</name>
</gene>
<dbReference type="InParanoid" id="F0YMY3"/>
<feature type="compositionally biased region" description="Basic and acidic residues" evidence="1">
    <location>
        <begin position="498"/>
        <end position="516"/>
    </location>
</feature>
<feature type="compositionally biased region" description="Acidic residues" evidence="1">
    <location>
        <begin position="408"/>
        <end position="427"/>
    </location>
</feature>
<protein>
    <submittedName>
        <fullName evidence="3">Uncharacterized protein</fullName>
    </submittedName>
</protein>
<sequence length="1453" mass="161354">MGWHPLLIALAACAHAKWHVIHGSHTSHNERRGPGNNRYLTYNETEGLNNQRIALENARLMAILLNRTLVVPDTIPPHDAGDPFPTKTCRVFTCDSLRVPWVSQRYFEDHRKRWPTRIRDDAARCGDVATCEDFLLDPPKNVVVEVPVDKTHTPLSAPLDAAISSACMVRYQRSSSEWVVDAGDAPCPLYTVLELAEDEEWYKEAYGVFNKKKFGSGEAPGEGDRVTKFFYDGEAYDGTVAEVTVGDQSFSSDVESAEAAIAGKDWERSLRWKVVKARPRADDGGVTYYTLSYYCYKSRRDRMAKKSPTQKFITTSMVPGCPARWRTHNEANLAMAKYVAVVESPGKAGRKRSAGGDEGDVEVCGDGDDDVPDAPALAAPAPDGDDGGVEDGDDDVPDVPALAAPAPEGDDGGDDDDEEEELAEDDFTGCGGDLVDWTPKVTLRRPRGAGAAAEARRRKRSSLGHRTMDALAALRRGAMRLIGAVGGASRRRRHQSGHRGDDGREDNRRRDEENRRARVEEVIERNARRYQPMIDRLRGHLTAETTYHLSLAYDPEDPDSRLKMSDSELRRTRTKAERVERYLRYLRDFNTGEPGSFTALECAQKAADEAYGKVSSRTVMGYFRNQYLPSEGYFLADERGSYPRDSWTSCFLSQDDLVLRLNLLVRANLRTMSLEKLAELMSEVMMMKITDNYDGGAPTGSKTIRSTRATTVEPDWYVDGDVDGDVRGFFWKRYGLSWPIKKGHGVYTIAHSDKIQLEYRDRKKSYMTDVHERAADDRNERFLPLDKEMEKLQHKWIQLSLEEAEKLFVAHEKTNPNARQDLEPHRVKVEIDGASVDAVEFNVNASSAFEAYVESMPMGGSLSARWPSDAPPLVAIGQDEMCRHSHEYTSKCWTHKGAAPIDKKSRGLAVHVSGFVSRAQKIGFGFPLDEATLAAINAHRAGKQYPVTTSGVDVGQAWIKVQEQQGVAQPTKDMPPLKKNVPAGYWDNAVDICAVGLWHMNPGANKEGWWLGVHIIVHTYDVIQAFEFVYGKLSDAATPCQALFYFDHSAQHGHSKPDALSTTQMNLSWGGDQPIVRDTIIERSEGFLGPFEPVLKPGDTQRGYFDDPSAPPVDDPAAPPGNGRRATAKPKPPKHGAEYYRASALFDANATAEAKIRAATTEAGVAWVQIAADDAKAYVQARSIKEQGKRAATAPKDKKVGSLRARAATYHSENASITIDLGSKPPGYDEWRAALEVHAASVTGFIGQPKGGKQLLRERGLWHRGMSWTGKKDTYGVPETVDIDGVARSTCAKDVLAACWDYQNETSELEQMVTDLGHRAMFTPKGHCELAGEGIEYDWGVASRWKRKNGRDEDQHLQEDTLRSLSPKVLPVLRVRMFERTAWRYKQAYSRVTRGEATAGEFAEVERLQKEIRRHRDAEVELAALEGRRENPLAALDAPPGTAPVRAATAAGP</sequence>
<dbReference type="PANTHER" id="PTHR35871">
    <property type="entry name" value="EXPRESSED PROTEIN"/>
    <property type="match status" value="1"/>
</dbReference>
<feature type="region of interest" description="Disordered" evidence="1">
    <location>
        <begin position="1098"/>
        <end position="1136"/>
    </location>
</feature>
<keyword evidence="2" id="KW-0732">Signal</keyword>
<dbReference type="GeneID" id="20226507"/>
<evidence type="ECO:0000256" key="2">
    <source>
        <dbReference type="SAM" id="SignalP"/>
    </source>
</evidence>
<evidence type="ECO:0000256" key="1">
    <source>
        <dbReference type="SAM" id="MobiDB-lite"/>
    </source>
</evidence>
<feature type="region of interest" description="Disordered" evidence="1">
    <location>
        <begin position="484"/>
        <end position="516"/>
    </location>
</feature>
<dbReference type="OrthoDB" id="61851at2759"/>
<feature type="region of interest" description="Disordered" evidence="1">
    <location>
        <begin position="1429"/>
        <end position="1453"/>
    </location>
</feature>
<feature type="compositionally biased region" description="Low complexity" evidence="1">
    <location>
        <begin position="398"/>
        <end position="407"/>
    </location>
</feature>
<organism evidence="4">
    <name type="scientific">Aureococcus anophagefferens</name>
    <name type="common">Harmful bloom alga</name>
    <dbReference type="NCBI Taxonomy" id="44056"/>
    <lineage>
        <taxon>Eukaryota</taxon>
        <taxon>Sar</taxon>
        <taxon>Stramenopiles</taxon>
        <taxon>Ochrophyta</taxon>
        <taxon>Pelagophyceae</taxon>
        <taxon>Pelagomonadales</taxon>
        <taxon>Pelagomonadaceae</taxon>
        <taxon>Aureococcus</taxon>
    </lineage>
</organism>